<accession>A0A8H6CM01</accession>
<protein>
    <recommendedName>
        <fullName evidence="4">Ecp2 effector protein domain-containing protein</fullName>
    </recommendedName>
</protein>
<keyword evidence="1" id="KW-0732">Signal</keyword>
<feature type="signal peptide" evidence="1">
    <location>
        <begin position="1"/>
        <end position="17"/>
    </location>
</feature>
<organism evidence="2 3">
    <name type="scientific">Letharia columbiana</name>
    <dbReference type="NCBI Taxonomy" id="112416"/>
    <lineage>
        <taxon>Eukaryota</taxon>
        <taxon>Fungi</taxon>
        <taxon>Dikarya</taxon>
        <taxon>Ascomycota</taxon>
        <taxon>Pezizomycotina</taxon>
        <taxon>Lecanoromycetes</taxon>
        <taxon>OSLEUM clade</taxon>
        <taxon>Lecanoromycetidae</taxon>
        <taxon>Lecanorales</taxon>
        <taxon>Lecanorineae</taxon>
        <taxon>Parmeliaceae</taxon>
        <taxon>Letharia</taxon>
    </lineage>
</organism>
<feature type="chain" id="PRO_5034036292" description="Ecp2 effector protein domain-containing protein" evidence="1">
    <location>
        <begin position="18"/>
        <end position="195"/>
    </location>
</feature>
<name>A0A8H6CM01_9LECA</name>
<gene>
    <name evidence="2" type="ORF">HO173_012644</name>
</gene>
<evidence type="ECO:0000256" key="1">
    <source>
        <dbReference type="SAM" id="SignalP"/>
    </source>
</evidence>
<comment type="caution">
    <text evidence="2">The sequence shown here is derived from an EMBL/GenBank/DDBJ whole genome shotgun (WGS) entry which is preliminary data.</text>
</comment>
<evidence type="ECO:0000313" key="2">
    <source>
        <dbReference type="EMBL" id="KAF6225977.1"/>
    </source>
</evidence>
<dbReference type="Proteomes" id="UP000578531">
    <property type="component" value="Unassembled WGS sequence"/>
</dbReference>
<dbReference type="GeneID" id="59294278"/>
<dbReference type="RefSeq" id="XP_037158644.1">
    <property type="nucleotide sequence ID" value="XM_037314479.1"/>
</dbReference>
<dbReference type="EMBL" id="JACCJC010000097">
    <property type="protein sequence ID" value="KAF6225977.1"/>
    <property type="molecule type" value="Genomic_DNA"/>
</dbReference>
<dbReference type="AlphaFoldDB" id="A0A8H6CM01"/>
<sequence>MNFYLLLLAALTSAINTTPSLLSPGVDPNTTLPLSSLDVAYRCASPARHDPGRVMPSALDCLNILTFILATTPNHNRPTQWSRIPGSDHTILPYRRFSGTCQLVVRLTPVHPAPTVETATFDHVIGAAMRIIEVCFLNSRPDTEHRGGTAVVGSNKYLDVVVWGAPDSGGNEALLNNETVALNGSGAWIPRLSQT</sequence>
<keyword evidence="3" id="KW-1185">Reference proteome</keyword>
<dbReference type="OrthoDB" id="10395775at2759"/>
<evidence type="ECO:0000313" key="3">
    <source>
        <dbReference type="Proteomes" id="UP000578531"/>
    </source>
</evidence>
<evidence type="ECO:0008006" key="4">
    <source>
        <dbReference type="Google" id="ProtNLM"/>
    </source>
</evidence>
<reference evidence="2 3" key="1">
    <citation type="journal article" date="2020" name="Genomics">
        <title>Complete, high-quality genomes from long-read metagenomic sequencing of two wolf lichen thalli reveals enigmatic genome architecture.</title>
        <authorList>
            <person name="McKenzie S.K."/>
            <person name="Walston R.F."/>
            <person name="Allen J.L."/>
        </authorList>
    </citation>
    <scope>NUCLEOTIDE SEQUENCE [LARGE SCALE GENOMIC DNA]</scope>
    <source>
        <strain evidence="2">WasteWater2</strain>
    </source>
</reference>
<proteinExistence type="predicted"/>